<evidence type="ECO:0000256" key="5">
    <source>
        <dbReference type="ARBA" id="ARBA00022695"/>
    </source>
</evidence>
<dbReference type="PANTHER" id="PTHR30478:SF0">
    <property type="entry name" value="BETA SLIDING CLAMP"/>
    <property type="match status" value="1"/>
</dbReference>
<evidence type="ECO:0000313" key="14">
    <source>
        <dbReference type="Proteomes" id="UP000326711"/>
    </source>
</evidence>
<reference evidence="14" key="1">
    <citation type="submission" date="2019-10" db="EMBL/GenBank/DDBJ databases">
        <title>Complete genome sequence of Corynebacterium urogenitalis DSM 108747, isolated from the genital tract of a cow.</title>
        <authorList>
            <person name="Ruckert C."/>
            <person name="Ballas P."/>
            <person name="Wagener K."/>
            <person name="Drillich M."/>
            <person name="Kaempfer P."/>
            <person name="Busse H.-J."/>
            <person name="Ehling-Schulz M."/>
        </authorList>
    </citation>
    <scope>NUCLEOTIDE SEQUENCE [LARGE SCALE GENOMIC DNA]</scope>
    <source>
        <strain evidence="14">LMM 1652</strain>
    </source>
</reference>
<evidence type="ECO:0000259" key="11">
    <source>
        <dbReference type="Pfam" id="PF02767"/>
    </source>
</evidence>
<dbReference type="SMART" id="SM00480">
    <property type="entry name" value="POL3Bc"/>
    <property type="match status" value="1"/>
</dbReference>
<dbReference type="EMBL" id="CP045032">
    <property type="protein sequence ID" value="QFQ01411.1"/>
    <property type="molecule type" value="Genomic_DNA"/>
</dbReference>
<proteinExistence type="inferred from homology"/>
<evidence type="ECO:0000256" key="6">
    <source>
        <dbReference type="ARBA" id="ARBA00022705"/>
    </source>
</evidence>
<dbReference type="AlphaFoldDB" id="A0A5J6Z4Z8"/>
<evidence type="ECO:0000256" key="2">
    <source>
        <dbReference type="ARBA" id="ARBA00010752"/>
    </source>
</evidence>
<evidence type="ECO:0000259" key="12">
    <source>
        <dbReference type="Pfam" id="PF02768"/>
    </source>
</evidence>
<dbReference type="KEGG" id="cuo:CUROG_00010"/>
<keyword evidence="6 9" id="KW-0235">DNA replication</keyword>
<organism evidence="13 14">
    <name type="scientific">Corynebacterium urogenitale</name>
    <dbReference type="NCBI Taxonomy" id="2487892"/>
    <lineage>
        <taxon>Bacteria</taxon>
        <taxon>Bacillati</taxon>
        <taxon>Actinomycetota</taxon>
        <taxon>Actinomycetes</taxon>
        <taxon>Mycobacteriales</taxon>
        <taxon>Corynebacteriaceae</taxon>
        <taxon>Corynebacterium</taxon>
    </lineage>
</organism>
<dbReference type="Gene3D" id="3.10.150.10">
    <property type="entry name" value="DNA Polymerase III, subunit A, domain 2"/>
    <property type="match status" value="3"/>
</dbReference>
<dbReference type="Pfam" id="PF02767">
    <property type="entry name" value="DNA_pol3_beta_2"/>
    <property type="match status" value="1"/>
</dbReference>
<comment type="function">
    <text evidence="9">Confers DNA tethering and processivity to DNA polymerases and other proteins. Acts as a clamp, forming a ring around DNA (a reaction catalyzed by the clamp-loading complex) which diffuses in an ATP-independent manner freely and bidirectionally along dsDNA. Initially characterized for its ability to contact the catalytic subunit of DNA polymerase III (Pol III), a complex, multichain enzyme responsible for most of the replicative synthesis in bacteria; Pol III exhibits 3'-5' exonuclease proofreading activity. The beta chain is required for initiation of replication as well as for processivity of DNA replication.</text>
</comment>
<dbReference type="SUPFAM" id="SSF55979">
    <property type="entry name" value="DNA clamp"/>
    <property type="match status" value="3"/>
</dbReference>
<dbReference type="CDD" id="cd00140">
    <property type="entry name" value="beta_clamp"/>
    <property type="match status" value="1"/>
</dbReference>
<dbReference type="GO" id="GO:0006271">
    <property type="term" value="P:DNA strand elongation involved in DNA replication"/>
    <property type="evidence" value="ECO:0007669"/>
    <property type="project" value="TreeGrafter"/>
</dbReference>
<keyword evidence="3 9" id="KW-0963">Cytoplasm</keyword>
<dbReference type="Pfam" id="PF02768">
    <property type="entry name" value="DNA_pol3_beta_3"/>
    <property type="match status" value="1"/>
</dbReference>
<keyword evidence="5 9" id="KW-0548">Nucleotidyltransferase</keyword>
<accession>A0A5J6Z4Z8</accession>
<keyword evidence="8" id="KW-0238">DNA-binding</keyword>
<dbReference type="Proteomes" id="UP000326711">
    <property type="component" value="Chromosome"/>
</dbReference>
<dbReference type="InterPro" id="IPR001001">
    <property type="entry name" value="DNA_polIII_beta"/>
</dbReference>
<comment type="subcellular location">
    <subcellularLocation>
        <location evidence="1 9">Cytoplasm</location>
    </subcellularLocation>
</comment>
<dbReference type="Pfam" id="PF00712">
    <property type="entry name" value="DNA_pol3_beta"/>
    <property type="match status" value="1"/>
</dbReference>
<keyword evidence="14" id="KW-1185">Reference proteome</keyword>
<gene>
    <name evidence="13" type="primary">dnaN</name>
    <name evidence="13" type="ORF">CUROG_00010</name>
</gene>
<evidence type="ECO:0000256" key="1">
    <source>
        <dbReference type="ARBA" id="ARBA00004496"/>
    </source>
</evidence>
<dbReference type="NCBIfam" id="TIGR00663">
    <property type="entry name" value="dnan"/>
    <property type="match status" value="1"/>
</dbReference>
<dbReference type="InterPro" id="IPR022637">
    <property type="entry name" value="DNA_polIII_beta_cen"/>
</dbReference>
<feature type="domain" description="DNA polymerase III beta sliding clamp N-terminal" evidence="10">
    <location>
        <begin position="16"/>
        <end position="132"/>
    </location>
</feature>
<dbReference type="GO" id="GO:0008408">
    <property type="term" value="F:3'-5' exonuclease activity"/>
    <property type="evidence" value="ECO:0007669"/>
    <property type="project" value="InterPro"/>
</dbReference>
<dbReference type="GO" id="GO:0003677">
    <property type="term" value="F:DNA binding"/>
    <property type="evidence" value="ECO:0007669"/>
    <property type="project" value="UniProtKB-UniRule"/>
</dbReference>
<dbReference type="PANTHER" id="PTHR30478">
    <property type="entry name" value="DNA POLYMERASE III SUBUNIT BETA"/>
    <property type="match status" value="1"/>
</dbReference>
<dbReference type="GO" id="GO:0003887">
    <property type="term" value="F:DNA-directed DNA polymerase activity"/>
    <property type="evidence" value="ECO:0007669"/>
    <property type="project" value="UniProtKB-UniRule"/>
</dbReference>
<comment type="similarity">
    <text evidence="2 9">Belongs to the beta sliding clamp family.</text>
</comment>
<evidence type="ECO:0000256" key="8">
    <source>
        <dbReference type="ARBA" id="ARBA00023125"/>
    </source>
</evidence>
<dbReference type="InterPro" id="IPR022635">
    <property type="entry name" value="DNA_polIII_beta_C"/>
</dbReference>
<feature type="domain" description="DNA polymerase III beta sliding clamp C-terminal" evidence="12">
    <location>
        <begin position="268"/>
        <end position="372"/>
    </location>
</feature>
<dbReference type="GO" id="GO:0005737">
    <property type="term" value="C:cytoplasm"/>
    <property type="evidence" value="ECO:0007669"/>
    <property type="project" value="UniProtKB-SubCell"/>
</dbReference>
<dbReference type="FunFam" id="3.10.150.10:FF:000005">
    <property type="entry name" value="Beta sliding clamp"/>
    <property type="match status" value="1"/>
</dbReference>
<feature type="domain" description="DNA polymerase III beta sliding clamp central" evidence="11">
    <location>
        <begin position="141"/>
        <end position="264"/>
    </location>
</feature>
<keyword evidence="4 9" id="KW-0808">Transferase</keyword>
<dbReference type="InterPro" id="IPR046938">
    <property type="entry name" value="DNA_clamp_sf"/>
</dbReference>
<sequence>MNDKDGYSAMDQQNVSFTVPKDDFASALAWVARSLPSKPTQPILRGVMIVANDEGLELSGFDREVSTRVHINAEVDEPGSILVAGKLLSDIVGSLPNKPITMRLEETTVTLSSGSSRFELRPMTIEDYPVLPALPETTGTIDPHLFSQAINQVATAAGRDDTLPMLTGIHVEIDGPNVVMAATDRFRLAVRNFTWNPSADSAQATLLVPARTLHDAARSLDPHNNQDISIAVGSGENIGKDGLLGIEMDERHMTTRLLDAEFPKFRPLLPNHHSALASVEIAPLNDAIRRVSLVADRNAQIQMEFAPGSLTLSAGGSEVGKATEQLDCAFTGEPLTIAFNPGYLKDGLAAIDSQRVVFGFTMPSRPAILIPEPQELPEADADGNYPTPDTEFIYLLMPVRLPG</sequence>
<dbReference type="PIRSF" id="PIRSF000804">
    <property type="entry name" value="DNA_pol_III_b"/>
    <property type="match status" value="1"/>
</dbReference>
<evidence type="ECO:0000259" key="10">
    <source>
        <dbReference type="Pfam" id="PF00712"/>
    </source>
</evidence>
<evidence type="ECO:0000256" key="7">
    <source>
        <dbReference type="ARBA" id="ARBA00022932"/>
    </source>
</evidence>
<dbReference type="GO" id="GO:0009360">
    <property type="term" value="C:DNA polymerase III complex"/>
    <property type="evidence" value="ECO:0007669"/>
    <property type="project" value="InterPro"/>
</dbReference>
<name>A0A5J6Z4Z8_9CORY</name>
<evidence type="ECO:0000256" key="3">
    <source>
        <dbReference type="ARBA" id="ARBA00022490"/>
    </source>
</evidence>
<dbReference type="InterPro" id="IPR022634">
    <property type="entry name" value="DNA_polIII_beta_N"/>
</dbReference>
<evidence type="ECO:0000256" key="4">
    <source>
        <dbReference type="ARBA" id="ARBA00022679"/>
    </source>
</evidence>
<protein>
    <recommendedName>
        <fullName evidence="9">Beta sliding clamp</fullName>
    </recommendedName>
</protein>
<evidence type="ECO:0000313" key="13">
    <source>
        <dbReference type="EMBL" id="QFQ01411.1"/>
    </source>
</evidence>
<comment type="subunit">
    <text evidence="9">Forms a ring-shaped head-to-tail homodimer around DNA.</text>
</comment>
<keyword evidence="7 9" id="KW-0239">DNA-directed DNA polymerase</keyword>
<evidence type="ECO:0000256" key="9">
    <source>
        <dbReference type="PIRNR" id="PIRNR000804"/>
    </source>
</evidence>